<dbReference type="FunCoup" id="J0WMT8">
    <property type="interactions" value="5"/>
</dbReference>
<dbReference type="InterPro" id="IPR026591">
    <property type="entry name" value="Sirtuin_cat_small_dom_sf"/>
</dbReference>
<dbReference type="InterPro" id="IPR029035">
    <property type="entry name" value="DHS-like_NAD/FAD-binding_dom"/>
</dbReference>
<evidence type="ECO:0000256" key="2">
    <source>
        <dbReference type="ARBA" id="ARBA00006924"/>
    </source>
</evidence>
<comment type="subcellular location">
    <subcellularLocation>
        <location evidence="1">Mitochondrion</location>
    </subcellularLocation>
</comment>
<dbReference type="InterPro" id="IPR003000">
    <property type="entry name" value="Sirtuin"/>
</dbReference>
<dbReference type="GO" id="GO:0017136">
    <property type="term" value="F:histone deacetylase activity, NAD-dependent"/>
    <property type="evidence" value="ECO:0007669"/>
    <property type="project" value="TreeGrafter"/>
</dbReference>
<dbReference type="AlphaFoldDB" id="J0WMT8"/>
<dbReference type="InParanoid" id="J0WMT8"/>
<evidence type="ECO:0000259" key="7">
    <source>
        <dbReference type="PROSITE" id="PS50305"/>
    </source>
</evidence>
<comment type="similarity">
    <text evidence="2">Belongs to the sirtuin family. Class I subfamily.</text>
</comment>
<evidence type="ECO:0000256" key="4">
    <source>
        <dbReference type="ARBA" id="ARBA00023027"/>
    </source>
</evidence>
<feature type="non-terminal residue" evidence="8">
    <location>
        <position position="325"/>
    </location>
</feature>
<keyword evidence="6" id="KW-0479">Metal-binding</keyword>
<keyword evidence="5" id="KW-0496">Mitochondrion</keyword>
<dbReference type="eggNOG" id="KOG2684">
    <property type="taxonomic scope" value="Eukaryota"/>
</dbReference>
<keyword evidence="6" id="KW-0862">Zinc</keyword>
<dbReference type="KEGG" id="adl:AURDEDRAFT_32123"/>
<organism evidence="8 9">
    <name type="scientific">Auricularia subglabra (strain TFB-10046 / SS5)</name>
    <name type="common">White-rot fungus</name>
    <name type="synonym">Auricularia delicata (strain TFB10046)</name>
    <dbReference type="NCBI Taxonomy" id="717982"/>
    <lineage>
        <taxon>Eukaryota</taxon>
        <taxon>Fungi</taxon>
        <taxon>Dikarya</taxon>
        <taxon>Basidiomycota</taxon>
        <taxon>Agaricomycotina</taxon>
        <taxon>Agaricomycetes</taxon>
        <taxon>Auriculariales</taxon>
        <taxon>Auriculariaceae</taxon>
        <taxon>Auricularia</taxon>
    </lineage>
</organism>
<dbReference type="GO" id="GO:0005634">
    <property type="term" value="C:nucleus"/>
    <property type="evidence" value="ECO:0007669"/>
    <property type="project" value="TreeGrafter"/>
</dbReference>
<sequence>MVVTYAIPAPDHDSETQLALRNLSILVGSSRRIVIVTGAGVSRSSGIPDFRSANGLYSLAKKNTPRTIRGSDLFDASIFRDGHSASLFYSSIAELKAVIDKAKPSPTHHFMKAMLNEGRLLRVYTQNIDGFETQCGLKSNAWIEPPSSPFPLRTVIDSNAINVVQLHGDIHRVRCIICSASYHSSQEFANVFRSGGAPKCPECEKRCADRIARSARPIRTGTLRPDIILYNESHPDSDDVSAFCELDLVRRPDLLLVMGTSLKAYGIKTLVKDFARAVHGNSSGRNKPQPRVIFVNETPPLAEWRKVFDVHISGTTDDWVKLVRE</sequence>
<dbReference type="OMA" id="THKFIAH"/>
<evidence type="ECO:0000313" key="8">
    <source>
        <dbReference type="EMBL" id="EJD33670.1"/>
    </source>
</evidence>
<keyword evidence="3" id="KW-0808">Transferase</keyword>
<evidence type="ECO:0000256" key="1">
    <source>
        <dbReference type="ARBA" id="ARBA00004173"/>
    </source>
</evidence>
<gene>
    <name evidence="8" type="ORF">AURDEDRAFT_32123</name>
</gene>
<dbReference type="EMBL" id="JH688123">
    <property type="protein sequence ID" value="EJD33670.1"/>
    <property type="molecule type" value="Genomic_DNA"/>
</dbReference>
<feature type="domain" description="Deacetylase sirtuin-type" evidence="7">
    <location>
        <begin position="10"/>
        <end position="325"/>
    </location>
</feature>
<keyword evidence="9" id="KW-1185">Reference proteome</keyword>
<dbReference type="Gene3D" id="3.40.50.1220">
    <property type="entry name" value="TPP-binding domain"/>
    <property type="match status" value="1"/>
</dbReference>
<dbReference type="Proteomes" id="UP000006514">
    <property type="component" value="Unassembled WGS sequence"/>
</dbReference>
<dbReference type="PROSITE" id="PS50305">
    <property type="entry name" value="SIRTUIN"/>
    <property type="match status" value="1"/>
</dbReference>
<evidence type="ECO:0000256" key="5">
    <source>
        <dbReference type="ARBA" id="ARBA00023128"/>
    </source>
</evidence>
<proteinExistence type="inferred from homology"/>
<dbReference type="SUPFAM" id="SSF52467">
    <property type="entry name" value="DHS-like NAD/FAD-binding domain"/>
    <property type="match status" value="1"/>
</dbReference>
<accession>J0WMT8</accession>
<dbReference type="OrthoDB" id="2919105at2759"/>
<protein>
    <submittedName>
        <fullName evidence="8">DHS-like NAD/FAD-binding domain-containing protein</fullName>
    </submittedName>
</protein>
<feature type="binding site" evidence="6">
    <location>
        <position position="178"/>
    </location>
    <ligand>
        <name>Zn(2+)</name>
        <dbReference type="ChEBI" id="CHEBI:29105"/>
    </ligand>
</feature>
<reference evidence="9" key="1">
    <citation type="journal article" date="2012" name="Science">
        <title>The Paleozoic origin of enzymatic lignin decomposition reconstructed from 31 fungal genomes.</title>
        <authorList>
            <person name="Floudas D."/>
            <person name="Binder M."/>
            <person name="Riley R."/>
            <person name="Barry K."/>
            <person name="Blanchette R.A."/>
            <person name="Henrissat B."/>
            <person name="Martinez A.T."/>
            <person name="Otillar R."/>
            <person name="Spatafora J.W."/>
            <person name="Yadav J.S."/>
            <person name="Aerts A."/>
            <person name="Benoit I."/>
            <person name="Boyd A."/>
            <person name="Carlson A."/>
            <person name="Copeland A."/>
            <person name="Coutinho P.M."/>
            <person name="de Vries R.P."/>
            <person name="Ferreira P."/>
            <person name="Findley K."/>
            <person name="Foster B."/>
            <person name="Gaskell J."/>
            <person name="Glotzer D."/>
            <person name="Gorecki P."/>
            <person name="Heitman J."/>
            <person name="Hesse C."/>
            <person name="Hori C."/>
            <person name="Igarashi K."/>
            <person name="Jurgens J.A."/>
            <person name="Kallen N."/>
            <person name="Kersten P."/>
            <person name="Kohler A."/>
            <person name="Kuees U."/>
            <person name="Kumar T.K.A."/>
            <person name="Kuo A."/>
            <person name="LaButti K."/>
            <person name="Larrondo L.F."/>
            <person name="Lindquist E."/>
            <person name="Ling A."/>
            <person name="Lombard V."/>
            <person name="Lucas S."/>
            <person name="Lundell T."/>
            <person name="Martin R."/>
            <person name="McLaughlin D.J."/>
            <person name="Morgenstern I."/>
            <person name="Morin E."/>
            <person name="Murat C."/>
            <person name="Nagy L.G."/>
            <person name="Nolan M."/>
            <person name="Ohm R.A."/>
            <person name="Patyshakuliyeva A."/>
            <person name="Rokas A."/>
            <person name="Ruiz-Duenas F.J."/>
            <person name="Sabat G."/>
            <person name="Salamov A."/>
            <person name="Samejima M."/>
            <person name="Schmutz J."/>
            <person name="Slot J.C."/>
            <person name="St John F."/>
            <person name="Stenlid J."/>
            <person name="Sun H."/>
            <person name="Sun S."/>
            <person name="Syed K."/>
            <person name="Tsang A."/>
            <person name="Wiebenga A."/>
            <person name="Young D."/>
            <person name="Pisabarro A."/>
            <person name="Eastwood D.C."/>
            <person name="Martin F."/>
            <person name="Cullen D."/>
            <person name="Grigoriev I.V."/>
            <person name="Hibbett D.S."/>
        </authorList>
    </citation>
    <scope>NUCLEOTIDE SEQUENCE [LARGE SCALE GENOMIC DNA]</scope>
    <source>
        <strain evidence="9">TFB10046</strain>
    </source>
</reference>
<evidence type="ECO:0000256" key="6">
    <source>
        <dbReference type="PROSITE-ProRule" id="PRU00236"/>
    </source>
</evidence>
<feature type="active site" description="Proton acceptor" evidence="6">
    <location>
        <position position="167"/>
    </location>
</feature>
<dbReference type="Gene3D" id="3.30.1600.10">
    <property type="entry name" value="SIR2/SIRT2 'Small Domain"/>
    <property type="match status" value="1"/>
</dbReference>
<dbReference type="InterPro" id="IPR050134">
    <property type="entry name" value="NAD-dep_sirtuin_deacylases"/>
</dbReference>
<evidence type="ECO:0000313" key="9">
    <source>
        <dbReference type="Proteomes" id="UP000006514"/>
    </source>
</evidence>
<feature type="binding site" evidence="6">
    <location>
        <position position="175"/>
    </location>
    <ligand>
        <name>Zn(2+)</name>
        <dbReference type="ChEBI" id="CHEBI:29105"/>
    </ligand>
</feature>
<dbReference type="GO" id="GO:0046872">
    <property type="term" value="F:metal ion binding"/>
    <property type="evidence" value="ECO:0007669"/>
    <property type="project" value="UniProtKB-KW"/>
</dbReference>
<feature type="binding site" evidence="6">
    <location>
        <position position="200"/>
    </location>
    <ligand>
        <name>Zn(2+)</name>
        <dbReference type="ChEBI" id="CHEBI:29105"/>
    </ligand>
</feature>
<feature type="binding site" evidence="6">
    <location>
        <position position="207"/>
    </location>
    <ligand>
        <name>Zn(2+)</name>
        <dbReference type="ChEBI" id="CHEBI:29105"/>
    </ligand>
</feature>
<evidence type="ECO:0000256" key="3">
    <source>
        <dbReference type="ARBA" id="ARBA00022679"/>
    </source>
</evidence>
<name>J0WMT8_AURST</name>
<dbReference type="PANTHER" id="PTHR11085:SF8">
    <property type="entry name" value="NAD-DEPENDENT HISTONE DEACETYLASE HST3"/>
    <property type="match status" value="1"/>
</dbReference>
<dbReference type="PANTHER" id="PTHR11085">
    <property type="entry name" value="NAD-DEPENDENT PROTEIN DEACYLASE SIRTUIN-5, MITOCHONDRIAL-RELATED"/>
    <property type="match status" value="1"/>
</dbReference>
<dbReference type="GO" id="GO:0070403">
    <property type="term" value="F:NAD+ binding"/>
    <property type="evidence" value="ECO:0007669"/>
    <property type="project" value="InterPro"/>
</dbReference>
<keyword evidence="4" id="KW-0520">NAD</keyword>
<dbReference type="InterPro" id="IPR026590">
    <property type="entry name" value="Ssirtuin_cat_dom"/>
</dbReference>
<dbReference type="Pfam" id="PF02146">
    <property type="entry name" value="SIR2"/>
    <property type="match status" value="2"/>
</dbReference>
<dbReference type="GO" id="GO:0005739">
    <property type="term" value="C:mitochondrion"/>
    <property type="evidence" value="ECO:0007669"/>
    <property type="project" value="UniProtKB-SubCell"/>
</dbReference>